<evidence type="ECO:0000313" key="2">
    <source>
        <dbReference type="Proteomes" id="UP001276659"/>
    </source>
</evidence>
<organism evidence="1 2">
    <name type="scientific">Lepraria neglecta</name>
    <dbReference type="NCBI Taxonomy" id="209136"/>
    <lineage>
        <taxon>Eukaryota</taxon>
        <taxon>Fungi</taxon>
        <taxon>Dikarya</taxon>
        <taxon>Ascomycota</taxon>
        <taxon>Pezizomycotina</taxon>
        <taxon>Lecanoromycetes</taxon>
        <taxon>OSLEUM clade</taxon>
        <taxon>Lecanoromycetidae</taxon>
        <taxon>Lecanorales</taxon>
        <taxon>Lecanorineae</taxon>
        <taxon>Stereocaulaceae</taxon>
        <taxon>Lepraria</taxon>
    </lineage>
</organism>
<sequence>MVRCDAWPIGSSSREALIFIKPSIHDLDFAHLLNNMFKIIDEGGAINETKARWINLNLFTHPGAIDIRAEVAREVGISNPPSMKQVIKILGAIMNGIFDLKV</sequence>
<accession>A0AAD9ZGF7</accession>
<dbReference type="Proteomes" id="UP001276659">
    <property type="component" value="Unassembled WGS sequence"/>
</dbReference>
<name>A0AAD9ZGF7_9LECA</name>
<dbReference type="EMBL" id="JASNWA010000004">
    <property type="protein sequence ID" value="KAK3176184.1"/>
    <property type="molecule type" value="Genomic_DNA"/>
</dbReference>
<evidence type="ECO:0000313" key="1">
    <source>
        <dbReference type="EMBL" id="KAK3176184.1"/>
    </source>
</evidence>
<gene>
    <name evidence="1" type="ORF">OEA41_007507</name>
</gene>
<protein>
    <submittedName>
        <fullName evidence="1">Uncharacterized protein</fullName>
    </submittedName>
</protein>
<comment type="caution">
    <text evidence="1">The sequence shown here is derived from an EMBL/GenBank/DDBJ whole genome shotgun (WGS) entry which is preliminary data.</text>
</comment>
<proteinExistence type="predicted"/>
<keyword evidence="2" id="KW-1185">Reference proteome</keyword>
<dbReference type="AlphaFoldDB" id="A0AAD9ZGF7"/>
<reference evidence="1" key="1">
    <citation type="submission" date="2022-11" db="EMBL/GenBank/DDBJ databases">
        <title>Chromosomal genome sequence assembly and mating type (MAT) locus characterization of the leprose asexual lichenized fungus Lepraria neglecta (Nyl.) Erichsen.</title>
        <authorList>
            <person name="Allen J.L."/>
            <person name="Pfeffer B."/>
        </authorList>
    </citation>
    <scope>NUCLEOTIDE SEQUENCE</scope>
    <source>
        <strain evidence="1">Allen 5258</strain>
    </source>
</reference>